<dbReference type="STRING" id="504797.SAMN05421678_114192"/>
<sequence>MSDTPTYDKLVDERLGRAPHEFDGYDSWDQSEEARAAFDRGAAEALLIEHEASPPERVFARHARDVSAVRSVVDR</sequence>
<protein>
    <submittedName>
        <fullName evidence="2">Uncharacterized protein</fullName>
    </submittedName>
</protein>
<dbReference type="OrthoDB" id="10002356at2"/>
<dbReference type="EMBL" id="FOOI01000014">
    <property type="protein sequence ID" value="SFH26978.1"/>
    <property type="molecule type" value="Genomic_DNA"/>
</dbReference>
<organism evidence="2 3">
    <name type="scientific">Actinopolymorpha cephalotaxi</name>
    <dbReference type="NCBI Taxonomy" id="504797"/>
    <lineage>
        <taxon>Bacteria</taxon>
        <taxon>Bacillati</taxon>
        <taxon>Actinomycetota</taxon>
        <taxon>Actinomycetes</taxon>
        <taxon>Propionibacteriales</taxon>
        <taxon>Actinopolymorphaceae</taxon>
        <taxon>Actinopolymorpha</taxon>
    </lineage>
</organism>
<evidence type="ECO:0000313" key="4">
    <source>
        <dbReference type="Proteomes" id="UP000533017"/>
    </source>
</evidence>
<accession>A0A1I2YN28</accession>
<dbReference type="AlphaFoldDB" id="A0A1I2YN28"/>
<dbReference type="EMBL" id="JACBZA010000001">
    <property type="protein sequence ID" value="NYH86874.1"/>
    <property type="molecule type" value="Genomic_DNA"/>
</dbReference>
<dbReference type="RefSeq" id="WP_139239111.1">
    <property type="nucleotide sequence ID" value="NZ_FOOI01000014.1"/>
</dbReference>
<proteinExistence type="predicted"/>
<reference evidence="2 3" key="1">
    <citation type="submission" date="2016-10" db="EMBL/GenBank/DDBJ databases">
        <authorList>
            <person name="de Groot N.N."/>
        </authorList>
    </citation>
    <scope>NUCLEOTIDE SEQUENCE [LARGE SCALE GENOMIC DNA]</scope>
    <source>
        <strain evidence="2 3">CPCC 202808</strain>
    </source>
</reference>
<evidence type="ECO:0000313" key="2">
    <source>
        <dbReference type="EMBL" id="SFH26978.1"/>
    </source>
</evidence>
<keyword evidence="4" id="KW-1185">Reference proteome</keyword>
<evidence type="ECO:0000313" key="1">
    <source>
        <dbReference type="EMBL" id="NYH86874.1"/>
    </source>
</evidence>
<gene>
    <name evidence="1" type="ORF">FHR37_005725</name>
    <name evidence="2" type="ORF">SAMN05421678_114192</name>
</gene>
<dbReference type="Proteomes" id="UP000199052">
    <property type="component" value="Unassembled WGS sequence"/>
</dbReference>
<dbReference type="Proteomes" id="UP000533017">
    <property type="component" value="Unassembled WGS sequence"/>
</dbReference>
<reference evidence="1 4" key="2">
    <citation type="submission" date="2020-07" db="EMBL/GenBank/DDBJ databases">
        <title>Sequencing the genomes of 1000 actinobacteria strains.</title>
        <authorList>
            <person name="Klenk H.-P."/>
        </authorList>
    </citation>
    <scope>NUCLEOTIDE SEQUENCE [LARGE SCALE GENOMIC DNA]</scope>
    <source>
        <strain evidence="1 4">DSM 45117</strain>
    </source>
</reference>
<evidence type="ECO:0000313" key="3">
    <source>
        <dbReference type="Proteomes" id="UP000199052"/>
    </source>
</evidence>
<name>A0A1I2YN28_9ACTN</name>